<dbReference type="AlphaFoldDB" id="A0A915HUC3"/>
<name>A0A915HUC3_ROMCU</name>
<protein>
    <submittedName>
        <fullName evidence="2">Uncharacterized protein</fullName>
    </submittedName>
</protein>
<evidence type="ECO:0000313" key="1">
    <source>
        <dbReference type="Proteomes" id="UP000887565"/>
    </source>
</evidence>
<sequence>MQIGGGTLQRNNMQIKQQYGAGKENDGVYCNVQVAWNVDTLLMPTCRMMLIVGKFKRMLTIFSINSRSAPETAIMAQFGIETLATMLSLTS</sequence>
<organism evidence="1 2">
    <name type="scientific">Romanomermis culicivorax</name>
    <name type="common">Nematode worm</name>
    <dbReference type="NCBI Taxonomy" id="13658"/>
    <lineage>
        <taxon>Eukaryota</taxon>
        <taxon>Metazoa</taxon>
        <taxon>Ecdysozoa</taxon>
        <taxon>Nematoda</taxon>
        <taxon>Enoplea</taxon>
        <taxon>Dorylaimia</taxon>
        <taxon>Mermithida</taxon>
        <taxon>Mermithoidea</taxon>
        <taxon>Mermithidae</taxon>
        <taxon>Romanomermis</taxon>
    </lineage>
</organism>
<dbReference type="Proteomes" id="UP000887565">
    <property type="component" value="Unplaced"/>
</dbReference>
<reference evidence="2" key="1">
    <citation type="submission" date="2022-11" db="UniProtKB">
        <authorList>
            <consortium name="WormBaseParasite"/>
        </authorList>
    </citation>
    <scope>IDENTIFICATION</scope>
</reference>
<keyword evidence="1" id="KW-1185">Reference proteome</keyword>
<proteinExistence type="predicted"/>
<accession>A0A915HUC3</accession>
<evidence type="ECO:0000313" key="2">
    <source>
        <dbReference type="WBParaSite" id="nRc.2.0.1.t05494-RA"/>
    </source>
</evidence>
<dbReference type="WBParaSite" id="nRc.2.0.1.t05494-RA">
    <property type="protein sequence ID" value="nRc.2.0.1.t05494-RA"/>
    <property type="gene ID" value="nRc.2.0.1.g05494"/>
</dbReference>